<evidence type="ECO:0000256" key="1">
    <source>
        <dbReference type="SAM" id="Coils"/>
    </source>
</evidence>
<dbReference type="GeneID" id="96247864"/>
<comment type="caution">
    <text evidence="2">The sequence shown here is derived from an EMBL/GenBank/DDBJ whole genome shotgun (WGS) entry which is preliminary data.</text>
</comment>
<keyword evidence="3" id="KW-1185">Reference proteome</keyword>
<sequence>MSIHPDVQAALDAARELRHRIADMRERIDDVRARRPSPSGTVIPEVDAMGRLTSLYLAPGTAGRFTSEELAAEIMAAIRESTRDAARQYQAIMETVITENSAADGAVDSRESAGIAEAVR</sequence>
<organism evidence="2 3">
    <name type="scientific">Nocardia rhamnosiphila</name>
    <dbReference type="NCBI Taxonomy" id="426716"/>
    <lineage>
        <taxon>Bacteria</taxon>
        <taxon>Bacillati</taxon>
        <taxon>Actinomycetota</taxon>
        <taxon>Actinomycetes</taxon>
        <taxon>Mycobacteriales</taxon>
        <taxon>Nocardiaceae</taxon>
        <taxon>Nocardia</taxon>
    </lineage>
</organism>
<reference evidence="2 3" key="1">
    <citation type="submission" date="2024-06" db="EMBL/GenBank/DDBJ databases">
        <title>The Natural Products Discovery Center: Release of the First 8490 Sequenced Strains for Exploring Actinobacteria Biosynthetic Diversity.</title>
        <authorList>
            <person name="Kalkreuter E."/>
            <person name="Kautsar S.A."/>
            <person name="Yang D."/>
            <person name="Bader C.D."/>
            <person name="Teijaro C.N."/>
            <person name="Fluegel L."/>
            <person name="Davis C.M."/>
            <person name="Simpson J.R."/>
            <person name="Lauterbach L."/>
            <person name="Steele A.D."/>
            <person name="Gui C."/>
            <person name="Meng S."/>
            <person name="Li G."/>
            <person name="Viehrig K."/>
            <person name="Ye F."/>
            <person name="Su P."/>
            <person name="Kiefer A.F."/>
            <person name="Nichols A."/>
            <person name="Cepeda A.J."/>
            <person name="Yan W."/>
            <person name="Fan B."/>
            <person name="Jiang Y."/>
            <person name="Adhikari A."/>
            <person name="Zheng C.-J."/>
            <person name="Schuster L."/>
            <person name="Cowan T.M."/>
            <person name="Smanski M.J."/>
            <person name="Chevrette M.G."/>
            <person name="De Carvalho L.P.S."/>
            <person name="Shen B."/>
        </authorList>
    </citation>
    <scope>NUCLEOTIDE SEQUENCE [LARGE SCALE GENOMIC DNA]</scope>
    <source>
        <strain evidence="2 3">NPDC019708</strain>
    </source>
</reference>
<protein>
    <submittedName>
        <fullName evidence="2">YbaB/EbfC family nucleoid-associated protein</fullName>
    </submittedName>
</protein>
<proteinExistence type="predicted"/>
<dbReference type="EMBL" id="JBEYBF010000036">
    <property type="protein sequence ID" value="MEU1956338.1"/>
    <property type="molecule type" value="Genomic_DNA"/>
</dbReference>
<evidence type="ECO:0000313" key="2">
    <source>
        <dbReference type="EMBL" id="MEU1956338.1"/>
    </source>
</evidence>
<accession>A0ABV2WZM4</accession>
<name>A0ABV2WZM4_9NOCA</name>
<keyword evidence="1" id="KW-0175">Coiled coil</keyword>
<dbReference type="InterPro" id="IPR004401">
    <property type="entry name" value="YbaB/EbfC"/>
</dbReference>
<dbReference type="Proteomes" id="UP001550628">
    <property type="component" value="Unassembled WGS sequence"/>
</dbReference>
<dbReference type="RefSeq" id="WP_030525356.1">
    <property type="nucleotide sequence ID" value="NZ_JBEXYG010000025.1"/>
</dbReference>
<dbReference type="Pfam" id="PF02575">
    <property type="entry name" value="YbaB_DNA_bd"/>
    <property type="match status" value="1"/>
</dbReference>
<evidence type="ECO:0000313" key="3">
    <source>
        <dbReference type="Proteomes" id="UP001550628"/>
    </source>
</evidence>
<dbReference type="InterPro" id="IPR036894">
    <property type="entry name" value="YbaB-like_sf"/>
</dbReference>
<feature type="coiled-coil region" evidence="1">
    <location>
        <begin position="7"/>
        <end position="34"/>
    </location>
</feature>
<dbReference type="Gene3D" id="3.30.1310.10">
    <property type="entry name" value="Nucleoid-associated protein YbaB-like domain"/>
    <property type="match status" value="1"/>
</dbReference>
<gene>
    <name evidence="2" type="ORF">ABZ510_31395</name>
</gene>